<keyword evidence="2" id="KW-1185">Reference proteome</keyword>
<evidence type="ECO:0000313" key="1">
    <source>
        <dbReference type="EMBL" id="CAG8711511.1"/>
    </source>
</evidence>
<dbReference type="Proteomes" id="UP000789525">
    <property type="component" value="Unassembled WGS sequence"/>
</dbReference>
<proteinExistence type="predicted"/>
<accession>A0ACA9PIP8</accession>
<feature type="non-terminal residue" evidence="1">
    <location>
        <position position="350"/>
    </location>
</feature>
<reference evidence="1" key="1">
    <citation type="submission" date="2021-06" db="EMBL/GenBank/DDBJ databases">
        <authorList>
            <person name="Kallberg Y."/>
            <person name="Tangrot J."/>
            <person name="Rosling A."/>
        </authorList>
    </citation>
    <scope>NUCLEOTIDE SEQUENCE</scope>
    <source>
        <strain evidence="1">CL356</strain>
    </source>
</reference>
<comment type="caution">
    <text evidence="1">The sequence shown here is derived from an EMBL/GenBank/DDBJ whole genome shotgun (WGS) entry which is preliminary data.</text>
</comment>
<gene>
    <name evidence="1" type="ORF">ACOLOM_LOCUS10694</name>
</gene>
<protein>
    <submittedName>
        <fullName evidence="1">14966_t:CDS:1</fullName>
    </submittedName>
</protein>
<name>A0ACA9PIP8_9GLOM</name>
<feature type="non-terminal residue" evidence="1">
    <location>
        <position position="1"/>
    </location>
</feature>
<organism evidence="1 2">
    <name type="scientific">Acaulospora colombiana</name>
    <dbReference type="NCBI Taxonomy" id="27376"/>
    <lineage>
        <taxon>Eukaryota</taxon>
        <taxon>Fungi</taxon>
        <taxon>Fungi incertae sedis</taxon>
        <taxon>Mucoromycota</taxon>
        <taxon>Glomeromycotina</taxon>
        <taxon>Glomeromycetes</taxon>
        <taxon>Diversisporales</taxon>
        <taxon>Acaulosporaceae</taxon>
        <taxon>Acaulospora</taxon>
    </lineage>
</organism>
<dbReference type="EMBL" id="CAJVPT010035505">
    <property type="protein sequence ID" value="CAG8711511.1"/>
    <property type="molecule type" value="Genomic_DNA"/>
</dbReference>
<sequence>ISVEQVSQGEVNIDVKLKLDNFTSPQKTQIAHVQPSPEKLKFKGSSRPLDGYLLNISRVNDYCEPKSYEKEAFKEYRIQSCLDFLSQNESEYMYKPKNSSFTYKGDPMIFHVYWRGKLTDKISLMIKSFLYTQPLDSSVLNVWMDSNDEDLSENSYILPLLKFSPQFIQFRKWNVTEQLSYDPIYKGWEKSMKKHHGKITTVGYSDMVRFVLLNRYGGLYVDADVLLLRDMRPLYHLNYEWSYRWSEWFDYNTAVLRIWKNSTTSRTIIAAAMKNKMNFHPTIIKNYLAKKKKKISKSDINGKLYMMSVTMFDPLWLKSDLLLKDQVMVPNLCRFKDVFKGELLKDEFPG</sequence>
<evidence type="ECO:0000313" key="2">
    <source>
        <dbReference type="Proteomes" id="UP000789525"/>
    </source>
</evidence>